<proteinExistence type="predicted"/>
<evidence type="ECO:0008006" key="3">
    <source>
        <dbReference type="Google" id="ProtNLM"/>
    </source>
</evidence>
<gene>
    <name evidence="1" type="ORF">EDD73_11110</name>
</gene>
<reference evidence="1 2" key="1">
    <citation type="submission" date="2019-03" db="EMBL/GenBank/DDBJ databases">
        <title>Genomic Encyclopedia of Type Strains, Phase IV (KMG-IV): sequencing the most valuable type-strain genomes for metagenomic binning, comparative biology and taxonomic classification.</title>
        <authorList>
            <person name="Goeker M."/>
        </authorList>
    </citation>
    <scope>NUCLEOTIDE SEQUENCE [LARGE SCALE GENOMIC DNA]</scope>
    <source>
        <strain evidence="1 2">DSM 11170</strain>
    </source>
</reference>
<protein>
    <recommendedName>
        <fullName evidence="3">Transposase</fullName>
    </recommendedName>
</protein>
<accession>A0A4R2RMI7</accession>
<name>A0A4R2RMI7_9FIRM</name>
<dbReference type="Proteomes" id="UP000294813">
    <property type="component" value="Unassembled WGS sequence"/>
</dbReference>
<dbReference type="InterPro" id="IPR050900">
    <property type="entry name" value="Transposase_IS3/IS150/IS904"/>
</dbReference>
<sequence>MQDHGIRSIRCRKYKATTNSNHNLPVAENLLKQDFHVDAPNTVWVYDISYMTTTLTNTVIRISIFSPYHLIHYASVGLDDLHDLS</sequence>
<comment type="caution">
    <text evidence="1">The sequence shown here is derived from an EMBL/GenBank/DDBJ whole genome shotgun (WGS) entry which is preliminary data.</text>
</comment>
<dbReference type="AlphaFoldDB" id="A0A4R2RMI7"/>
<evidence type="ECO:0000313" key="2">
    <source>
        <dbReference type="Proteomes" id="UP000294813"/>
    </source>
</evidence>
<organism evidence="1 2">
    <name type="scientific">Heliophilum fasciatum</name>
    <dbReference type="NCBI Taxonomy" id="35700"/>
    <lineage>
        <taxon>Bacteria</taxon>
        <taxon>Bacillati</taxon>
        <taxon>Bacillota</taxon>
        <taxon>Clostridia</taxon>
        <taxon>Eubacteriales</taxon>
        <taxon>Heliobacteriaceae</taxon>
        <taxon>Heliophilum</taxon>
    </lineage>
</organism>
<evidence type="ECO:0000313" key="1">
    <source>
        <dbReference type="EMBL" id="TCP64158.1"/>
    </source>
</evidence>
<dbReference type="PANTHER" id="PTHR46889:SF4">
    <property type="entry name" value="TRANSPOSASE INSO FOR INSERTION SEQUENCE ELEMENT IS911B-RELATED"/>
    <property type="match status" value="1"/>
</dbReference>
<keyword evidence="2" id="KW-1185">Reference proteome</keyword>
<dbReference type="EMBL" id="SLXT01000011">
    <property type="protein sequence ID" value="TCP64158.1"/>
    <property type="molecule type" value="Genomic_DNA"/>
</dbReference>
<dbReference type="PANTHER" id="PTHR46889">
    <property type="entry name" value="TRANSPOSASE INSF FOR INSERTION SEQUENCE IS3B-RELATED"/>
    <property type="match status" value="1"/>
</dbReference>